<evidence type="ECO:0000256" key="5">
    <source>
        <dbReference type="SAM" id="SignalP"/>
    </source>
</evidence>
<evidence type="ECO:0000313" key="8">
    <source>
        <dbReference type="Proteomes" id="UP001193389"/>
    </source>
</evidence>
<keyword evidence="8" id="KW-1185">Reference proteome</keyword>
<sequence length="148" mass="16297">MFHLSRKIYSPLLVIFFLLASTNACKDEYTSVIPSVYVDMNFPIANMIELNIPGGFYYFADKGYGGIIVFRDLNDSSNPYLAYDAACTHEVSSTTRVVADASGIATCPTCKSQFILFSGNGSPIKGPAVEPLRQYRTSFIGGRIIIRN</sequence>
<dbReference type="PROSITE" id="PS51296">
    <property type="entry name" value="RIESKE"/>
    <property type="match status" value="1"/>
</dbReference>
<evidence type="ECO:0000259" key="6">
    <source>
        <dbReference type="PROSITE" id="PS51296"/>
    </source>
</evidence>
<evidence type="ECO:0000313" key="7">
    <source>
        <dbReference type="EMBL" id="BBE18722.1"/>
    </source>
</evidence>
<keyword evidence="4" id="KW-0411">Iron-sulfur</keyword>
<feature type="chain" id="PRO_5024386962" description="Rieske domain-containing protein" evidence="5">
    <location>
        <begin position="27"/>
        <end position="148"/>
    </location>
</feature>
<evidence type="ECO:0000256" key="2">
    <source>
        <dbReference type="ARBA" id="ARBA00022723"/>
    </source>
</evidence>
<dbReference type="RefSeq" id="WP_318347033.1">
    <property type="nucleotide sequence ID" value="NZ_AP018694.1"/>
</dbReference>
<gene>
    <name evidence="7" type="ORF">AQPE_2887</name>
</gene>
<feature type="domain" description="Rieske" evidence="6">
    <location>
        <begin position="44"/>
        <end position="146"/>
    </location>
</feature>
<dbReference type="Gene3D" id="2.102.10.10">
    <property type="entry name" value="Rieske [2Fe-2S] iron-sulphur domain"/>
    <property type="match status" value="1"/>
</dbReference>
<keyword evidence="5" id="KW-0732">Signal</keyword>
<dbReference type="GO" id="GO:0046872">
    <property type="term" value="F:metal ion binding"/>
    <property type="evidence" value="ECO:0007669"/>
    <property type="project" value="UniProtKB-KW"/>
</dbReference>
<keyword evidence="3" id="KW-0408">Iron</keyword>
<keyword evidence="2" id="KW-0479">Metal-binding</keyword>
<dbReference type="Proteomes" id="UP001193389">
    <property type="component" value="Chromosome"/>
</dbReference>
<evidence type="ECO:0000256" key="4">
    <source>
        <dbReference type="ARBA" id="ARBA00023014"/>
    </source>
</evidence>
<reference evidence="7" key="1">
    <citation type="journal article" date="2020" name="Int. J. Syst. Evol. Microbiol.">
        <title>Aquipluma nitroreducens gen. nov. sp. nov., a novel facultatively anaerobic bacterium isolated from a freshwater lake.</title>
        <authorList>
            <person name="Watanabe M."/>
            <person name="Kojima H."/>
            <person name="Fukui M."/>
        </authorList>
    </citation>
    <scope>NUCLEOTIDE SEQUENCE</scope>
    <source>
        <strain evidence="7">MeG22</strain>
    </source>
</reference>
<dbReference type="SUPFAM" id="SSF50022">
    <property type="entry name" value="ISP domain"/>
    <property type="match status" value="1"/>
</dbReference>
<organism evidence="7 8">
    <name type="scientific">Aquipluma nitroreducens</name>
    <dbReference type="NCBI Taxonomy" id="2010828"/>
    <lineage>
        <taxon>Bacteria</taxon>
        <taxon>Pseudomonadati</taxon>
        <taxon>Bacteroidota</taxon>
        <taxon>Bacteroidia</taxon>
        <taxon>Marinilabiliales</taxon>
        <taxon>Prolixibacteraceae</taxon>
        <taxon>Aquipluma</taxon>
    </lineage>
</organism>
<evidence type="ECO:0000256" key="1">
    <source>
        <dbReference type="ARBA" id="ARBA00022714"/>
    </source>
</evidence>
<dbReference type="InterPro" id="IPR036922">
    <property type="entry name" value="Rieske_2Fe-2S_sf"/>
</dbReference>
<dbReference type="KEGG" id="anf:AQPE_2887"/>
<feature type="signal peptide" evidence="5">
    <location>
        <begin position="1"/>
        <end position="26"/>
    </location>
</feature>
<proteinExistence type="predicted"/>
<dbReference type="EMBL" id="AP018694">
    <property type="protein sequence ID" value="BBE18722.1"/>
    <property type="molecule type" value="Genomic_DNA"/>
</dbReference>
<keyword evidence="1" id="KW-0001">2Fe-2S</keyword>
<dbReference type="InterPro" id="IPR017941">
    <property type="entry name" value="Rieske_2Fe-2S"/>
</dbReference>
<evidence type="ECO:0000256" key="3">
    <source>
        <dbReference type="ARBA" id="ARBA00023004"/>
    </source>
</evidence>
<dbReference type="GO" id="GO:0051537">
    <property type="term" value="F:2 iron, 2 sulfur cluster binding"/>
    <property type="evidence" value="ECO:0007669"/>
    <property type="project" value="UniProtKB-KW"/>
</dbReference>
<accession>A0A5K7SAY5</accession>
<protein>
    <recommendedName>
        <fullName evidence="6">Rieske domain-containing protein</fullName>
    </recommendedName>
</protein>
<name>A0A5K7SAY5_9BACT</name>
<dbReference type="AlphaFoldDB" id="A0A5K7SAY5"/>